<reference evidence="1" key="1">
    <citation type="submission" date="2019-10" db="EMBL/GenBank/DDBJ databases">
        <authorList>
            <person name="Soares A.E.R."/>
            <person name="Aleixo A."/>
            <person name="Schneider P."/>
            <person name="Miyaki C.Y."/>
            <person name="Schneider M.P."/>
            <person name="Mello C."/>
            <person name="Vasconcelos A.T.R."/>
        </authorList>
    </citation>
    <scope>NUCLEOTIDE SEQUENCE</scope>
    <source>
        <tissue evidence="1">Muscle</tissue>
    </source>
</reference>
<sequence>MCDISTLMETADVEIEFGEFEDHYDFRALVCGGGEHAERETSVLVSFWQMKYMFREESGVYLISSLGKLSVGSAITDVQPRLQQEWGIMKAALRLYVKLLQGTKLPKLQSLCFPSDTSFTRLFQDSHGSIATKVP</sequence>
<dbReference type="Proteomes" id="UP001145742">
    <property type="component" value="Unassembled WGS sequence"/>
</dbReference>
<evidence type="ECO:0000313" key="1">
    <source>
        <dbReference type="EMBL" id="KAJ7413881.1"/>
    </source>
</evidence>
<dbReference type="EMBL" id="WHWB01034106">
    <property type="protein sequence ID" value="KAJ7413881.1"/>
    <property type="molecule type" value="Genomic_DNA"/>
</dbReference>
<accession>A0ABQ9D8C3</accession>
<comment type="caution">
    <text evidence="1">The sequence shown here is derived from an EMBL/GenBank/DDBJ whole genome shotgun (WGS) entry which is preliminary data.</text>
</comment>
<protein>
    <submittedName>
        <fullName evidence="1">Uncharacterized protein</fullName>
    </submittedName>
</protein>
<proteinExistence type="predicted"/>
<keyword evidence="2" id="KW-1185">Reference proteome</keyword>
<gene>
    <name evidence="1" type="ORF">WISP_87675</name>
</gene>
<organism evidence="1 2">
    <name type="scientific">Willisornis vidua</name>
    <name type="common">Xingu scale-backed antbird</name>
    <dbReference type="NCBI Taxonomy" id="1566151"/>
    <lineage>
        <taxon>Eukaryota</taxon>
        <taxon>Metazoa</taxon>
        <taxon>Chordata</taxon>
        <taxon>Craniata</taxon>
        <taxon>Vertebrata</taxon>
        <taxon>Euteleostomi</taxon>
        <taxon>Archelosauria</taxon>
        <taxon>Archosauria</taxon>
        <taxon>Dinosauria</taxon>
        <taxon>Saurischia</taxon>
        <taxon>Theropoda</taxon>
        <taxon>Coelurosauria</taxon>
        <taxon>Aves</taxon>
        <taxon>Neognathae</taxon>
        <taxon>Neoaves</taxon>
        <taxon>Telluraves</taxon>
        <taxon>Australaves</taxon>
        <taxon>Passeriformes</taxon>
        <taxon>Thamnophilidae</taxon>
        <taxon>Willisornis</taxon>
    </lineage>
</organism>
<name>A0ABQ9D8C3_9PASS</name>
<evidence type="ECO:0000313" key="2">
    <source>
        <dbReference type="Proteomes" id="UP001145742"/>
    </source>
</evidence>